<dbReference type="InterPro" id="IPR038369">
    <property type="entry name" value="SpoVAD_sf"/>
</dbReference>
<name>A0ABV8VWT8_9BACI</name>
<keyword evidence="2" id="KW-1185">Reference proteome</keyword>
<dbReference type="Proteomes" id="UP001595880">
    <property type="component" value="Unassembled WGS sequence"/>
</dbReference>
<sequence length="340" mass="36812">MLKGTATILFDQPPSILSTGIVGGPFEQKAAIKDDFDTFFTDQWMEEKSFEQAHCHLIEEACSIAMSKINLQNEDISFFIHGDLINQITPSNFAASQLNIPYLGIFNACATSMEGLAMAALLLSTNNAEYVLTGAASHNSAAERQFRYPTEYGSQKPDTAQWTVTGSGIALLAKEGSGPKVTSATIGKVIDEGMTDPFNMGGAMAPAAYDTILQHLRDRNIDANYYDYIVTGDLAKYGREICIDLFQRNNQQITIERFLDCGLMIYSKEQSVFAGASGPACSAIVTYGHLLKRMQNGEINRLLIVATGALLSPLSVQQKQSIPCIAHAVSIENIPTGGAS</sequence>
<reference evidence="2" key="1">
    <citation type="journal article" date="2019" name="Int. J. Syst. Evol. Microbiol.">
        <title>The Global Catalogue of Microorganisms (GCM) 10K type strain sequencing project: providing services to taxonomists for standard genome sequencing and annotation.</title>
        <authorList>
            <consortium name="The Broad Institute Genomics Platform"/>
            <consortium name="The Broad Institute Genome Sequencing Center for Infectious Disease"/>
            <person name="Wu L."/>
            <person name="Ma J."/>
        </authorList>
    </citation>
    <scope>NUCLEOTIDE SEQUENCE [LARGE SCALE GENOMIC DNA]</scope>
    <source>
        <strain evidence="2">KACC 14058</strain>
    </source>
</reference>
<dbReference type="NCBIfam" id="NF009069">
    <property type="entry name" value="PRK12404.1"/>
    <property type="match status" value="1"/>
</dbReference>
<dbReference type="RefSeq" id="WP_390196787.1">
    <property type="nucleotide sequence ID" value="NZ_JBHSDV010000001.1"/>
</dbReference>
<dbReference type="PIRSF" id="PIRSF011570">
    <property type="entry name" value="SpoVAD"/>
    <property type="match status" value="1"/>
</dbReference>
<dbReference type="InterPro" id="IPR010894">
    <property type="entry name" value="SpoVAD"/>
</dbReference>
<protein>
    <submittedName>
        <fullName evidence="1">Stage V sporulation protein AD</fullName>
    </submittedName>
</protein>
<dbReference type="NCBIfam" id="NF006160">
    <property type="entry name" value="PRK08304.1"/>
    <property type="match status" value="1"/>
</dbReference>
<evidence type="ECO:0000313" key="1">
    <source>
        <dbReference type="EMBL" id="MFC4387238.1"/>
    </source>
</evidence>
<dbReference type="SUPFAM" id="SSF53901">
    <property type="entry name" value="Thiolase-like"/>
    <property type="match status" value="1"/>
</dbReference>
<organism evidence="1 2">
    <name type="scientific">Gracilibacillus marinus</name>
    <dbReference type="NCBI Taxonomy" id="630535"/>
    <lineage>
        <taxon>Bacteria</taxon>
        <taxon>Bacillati</taxon>
        <taxon>Bacillota</taxon>
        <taxon>Bacilli</taxon>
        <taxon>Bacillales</taxon>
        <taxon>Bacillaceae</taxon>
        <taxon>Gracilibacillus</taxon>
    </lineage>
</organism>
<gene>
    <name evidence="1" type="primary">spoVAD</name>
    <name evidence="1" type="ORF">ACFOZ1_05375</name>
</gene>
<dbReference type="Pfam" id="PF07451">
    <property type="entry name" value="SpoVAD"/>
    <property type="match status" value="1"/>
</dbReference>
<evidence type="ECO:0000313" key="2">
    <source>
        <dbReference type="Proteomes" id="UP001595880"/>
    </source>
</evidence>
<comment type="caution">
    <text evidence="1">The sequence shown here is derived from an EMBL/GenBank/DDBJ whole genome shotgun (WGS) entry which is preliminary data.</text>
</comment>
<dbReference type="InterPro" id="IPR016039">
    <property type="entry name" value="Thiolase-like"/>
</dbReference>
<proteinExistence type="predicted"/>
<dbReference type="EMBL" id="JBHSDV010000001">
    <property type="protein sequence ID" value="MFC4387238.1"/>
    <property type="molecule type" value="Genomic_DNA"/>
</dbReference>
<accession>A0ABV8VWT8</accession>
<dbReference type="NCBIfam" id="TIGR02845">
    <property type="entry name" value="spore_V_AD"/>
    <property type="match status" value="1"/>
</dbReference>
<dbReference type="Gene3D" id="3.40.47.40">
    <property type="entry name" value="Stage V sporulation protein AD"/>
    <property type="match status" value="1"/>
</dbReference>